<dbReference type="Proteomes" id="UP000070376">
    <property type="component" value="Unassembled WGS sequence"/>
</dbReference>
<evidence type="ECO:0000256" key="5">
    <source>
        <dbReference type="ARBA" id="ARBA00029447"/>
    </source>
</evidence>
<keyword evidence="2" id="KW-1003">Cell membrane</keyword>
<dbReference type="PANTHER" id="PTHR32089">
    <property type="entry name" value="METHYL-ACCEPTING CHEMOTAXIS PROTEIN MCPB"/>
    <property type="match status" value="1"/>
</dbReference>
<evidence type="ECO:0000256" key="4">
    <source>
        <dbReference type="ARBA" id="ARBA00023224"/>
    </source>
</evidence>
<dbReference type="InterPro" id="IPR003660">
    <property type="entry name" value="HAMP_dom"/>
</dbReference>
<dbReference type="SMART" id="SM00283">
    <property type="entry name" value="MA"/>
    <property type="match status" value="1"/>
</dbReference>
<comment type="similarity">
    <text evidence="5">Belongs to the methyl-accepting chemotaxis (MCP) protein family.</text>
</comment>
<evidence type="ECO:0000256" key="1">
    <source>
        <dbReference type="ARBA" id="ARBA00004236"/>
    </source>
</evidence>
<evidence type="ECO:0000256" key="2">
    <source>
        <dbReference type="ARBA" id="ARBA00022475"/>
    </source>
</evidence>
<keyword evidence="4" id="KW-0807">Transducer</keyword>
<keyword evidence="3" id="KW-0472">Membrane</keyword>
<dbReference type="PROSITE" id="PS50885">
    <property type="entry name" value="HAMP"/>
    <property type="match status" value="1"/>
</dbReference>
<dbReference type="RefSeq" id="WP_061086527.1">
    <property type="nucleotide sequence ID" value="NZ_KQ955807.1"/>
</dbReference>
<evidence type="ECO:0000313" key="6">
    <source>
        <dbReference type="EMBL" id="KWZ84669.1"/>
    </source>
</evidence>
<gene>
    <name evidence="6" type="ORF">HMPREF3213_00759</name>
</gene>
<name>A0A150KAB3_HEYCO</name>
<reference evidence="7" key="1">
    <citation type="submission" date="2016-01" db="EMBL/GenBank/DDBJ databases">
        <authorList>
            <person name="Mitreva M."/>
            <person name="Pepin K.H."/>
            <person name="Mihindukulasuriya K.A."/>
            <person name="Fulton R."/>
            <person name="Fronick C."/>
            <person name="O'Laughlin M."/>
            <person name="Miner T."/>
            <person name="Herter B."/>
            <person name="Rosa B.A."/>
            <person name="Cordes M."/>
            <person name="Tomlinson C."/>
            <person name="Wollam A."/>
            <person name="Palsikar V.B."/>
            <person name="Mardis E.R."/>
            <person name="Wilson R.K."/>
        </authorList>
    </citation>
    <scope>NUCLEOTIDE SEQUENCE [LARGE SCALE GENOMIC DNA]</scope>
    <source>
        <strain evidence="7">GED7749B</strain>
    </source>
</reference>
<evidence type="ECO:0000256" key="3">
    <source>
        <dbReference type="ARBA" id="ARBA00023136"/>
    </source>
</evidence>
<dbReference type="AlphaFoldDB" id="A0A150KAB3"/>
<dbReference type="InterPro" id="IPR004089">
    <property type="entry name" value="MCPsignal_dom"/>
</dbReference>
<dbReference type="PATRIC" id="fig|1398.22.peg.760"/>
<dbReference type="EMBL" id="LRPN01000027">
    <property type="protein sequence ID" value="KWZ84669.1"/>
    <property type="molecule type" value="Genomic_DNA"/>
</dbReference>
<dbReference type="Gene3D" id="6.10.340.10">
    <property type="match status" value="1"/>
</dbReference>
<dbReference type="PROSITE" id="PS50111">
    <property type="entry name" value="CHEMOTAXIS_TRANSDUC_2"/>
    <property type="match status" value="1"/>
</dbReference>
<comment type="caution">
    <text evidence="6">The sequence shown here is derived from an EMBL/GenBank/DDBJ whole genome shotgun (WGS) entry which is preliminary data.</text>
</comment>
<accession>A0A150KAB3</accession>
<dbReference type="GO" id="GO:0005886">
    <property type="term" value="C:plasma membrane"/>
    <property type="evidence" value="ECO:0007669"/>
    <property type="project" value="UniProtKB-SubCell"/>
</dbReference>
<proteinExistence type="inferred from homology"/>
<comment type="subcellular location">
    <subcellularLocation>
        <location evidence="1">Cell membrane</location>
    </subcellularLocation>
</comment>
<dbReference type="Gene3D" id="1.10.287.950">
    <property type="entry name" value="Methyl-accepting chemotaxis protein"/>
    <property type="match status" value="1"/>
</dbReference>
<dbReference type="SUPFAM" id="SSF58104">
    <property type="entry name" value="Methyl-accepting chemotaxis protein (MCP) signaling domain"/>
    <property type="match status" value="1"/>
</dbReference>
<dbReference type="PANTHER" id="PTHR32089:SF112">
    <property type="entry name" value="LYSOZYME-LIKE PROTEIN-RELATED"/>
    <property type="match status" value="1"/>
</dbReference>
<dbReference type="Pfam" id="PF00015">
    <property type="entry name" value="MCPsignal"/>
    <property type="match status" value="1"/>
</dbReference>
<protein>
    <submittedName>
        <fullName evidence="6">Methyl-accepting chemotaxis protein signaling domain protein</fullName>
    </submittedName>
</protein>
<evidence type="ECO:0000313" key="7">
    <source>
        <dbReference type="Proteomes" id="UP000070376"/>
    </source>
</evidence>
<sequence>MLKNVKKISFKIIMLSVLNSVIVIAINIGASVYGNIGKGNSGTGNHVPPAGIAIIPTNVLIGLFISLIIGIILSYILGRVISKPILQTAELAEQTAALDLREENGSFDKIQSFQDETGKLARALRQTRISLREVAKRLKEFSSKVATHTDTLSKRTEESFQSINQVASSIDEFAQGNSQLSETVHDINKTLNEVVNLIETITQEAANGAEHAAASLDAVKEGQNTIDHQFKKIDQNIEITATANESITELSGMIDQVQAFVNVITSIAEQTNLLALNASIEASRAGDAGRGFAVVAGEIRKLAEGSSKAAREIKDLIATTTKKSNAAVENISKANAFIHEQKDAFHKTEAAFHQIQHTYSNIVGSFQHTAEGIETINEKSKQISKRIQEITSTVENFAASSEEMSASGQEQRAFTEIISQSAKELQELAGKLDAEMNKFKVS</sequence>
<organism evidence="6 7">
    <name type="scientific">Heyndrickxia coagulans</name>
    <name type="common">Weizmannia coagulans</name>
    <dbReference type="NCBI Taxonomy" id="1398"/>
    <lineage>
        <taxon>Bacteria</taxon>
        <taxon>Bacillati</taxon>
        <taxon>Bacillota</taxon>
        <taxon>Bacilli</taxon>
        <taxon>Bacillales</taxon>
        <taxon>Bacillaceae</taxon>
        <taxon>Heyndrickxia</taxon>
    </lineage>
</organism>
<dbReference type="GO" id="GO:0007165">
    <property type="term" value="P:signal transduction"/>
    <property type="evidence" value="ECO:0007669"/>
    <property type="project" value="UniProtKB-KW"/>
</dbReference>